<evidence type="ECO:0000256" key="2">
    <source>
        <dbReference type="SAM" id="MobiDB-lite"/>
    </source>
</evidence>
<feature type="compositionally biased region" description="Polar residues" evidence="2">
    <location>
        <begin position="285"/>
        <end position="297"/>
    </location>
</feature>
<keyword evidence="4" id="KW-1185">Reference proteome</keyword>
<feature type="region of interest" description="Disordered" evidence="2">
    <location>
        <begin position="447"/>
        <end position="576"/>
    </location>
</feature>
<dbReference type="AlphaFoldDB" id="A0A1J9PJE4"/>
<feature type="coiled-coil region" evidence="1">
    <location>
        <begin position="373"/>
        <end position="400"/>
    </location>
</feature>
<feature type="compositionally biased region" description="Low complexity" evidence="2">
    <location>
        <begin position="253"/>
        <end position="277"/>
    </location>
</feature>
<feature type="region of interest" description="Disordered" evidence="2">
    <location>
        <begin position="1"/>
        <end position="30"/>
    </location>
</feature>
<feature type="compositionally biased region" description="Low complexity" evidence="2">
    <location>
        <begin position="676"/>
        <end position="693"/>
    </location>
</feature>
<name>A0A1J9PJE4_9EURO</name>
<dbReference type="EMBL" id="LGRN01000120">
    <property type="protein sequence ID" value="OJD16158.1"/>
    <property type="molecule type" value="Genomic_DNA"/>
</dbReference>
<feature type="region of interest" description="Disordered" evidence="2">
    <location>
        <begin position="171"/>
        <end position="199"/>
    </location>
</feature>
<dbReference type="VEuPathDB" id="FungiDB:AJ78_03647"/>
<evidence type="ECO:0000256" key="1">
    <source>
        <dbReference type="SAM" id="Coils"/>
    </source>
</evidence>
<gene>
    <name evidence="3" type="ORF">AJ78_03647</name>
</gene>
<feature type="region of interest" description="Disordered" evidence="2">
    <location>
        <begin position="622"/>
        <end position="708"/>
    </location>
</feature>
<keyword evidence="1" id="KW-0175">Coiled coil</keyword>
<proteinExistence type="predicted"/>
<evidence type="ECO:0000313" key="4">
    <source>
        <dbReference type="Proteomes" id="UP000182235"/>
    </source>
</evidence>
<accession>A0A1J9PJE4</accession>
<feature type="compositionally biased region" description="Polar residues" evidence="2">
    <location>
        <begin position="232"/>
        <end position="243"/>
    </location>
</feature>
<protein>
    <submittedName>
        <fullName evidence="3">Uncharacterized protein</fullName>
    </submittedName>
</protein>
<organism evidence="3 4">
    <name type="scientific">Emergomyces pasteurianus Ep9510</name>
    <dbReference type="NCBI Taxonomy" id="1447872"/>
    <lineage>
        <taxon>Eukaryota</taxon>
        <taxon>Fungi</taxon>
        <taxon>Dikarya</taxon>
        <taxon>Ascomycota</taxon>
        <taxon>Pezizomycotina</taxon>
        <taxon>Eurotiomycetes</taxon>
        <taxon>Eurotiomycetidae</taxon>
        <taxon>Onygenales</taxon>
        <taxon>Ajellomycetaceae</taxon>
        <taxon>Emergomyces</taxon>
    </lineage>
</organism>
<feature type="region of interest" description="Disordered" evidence="2">
    <location>
        <begin position="114"/>
        <end position="153"/>
    </location>
</feature>
<feature type="compositionally biased region" description="Polar residues" evidence="2">
    <location>
        <begin position="212"/>
        <end position="224"/>
    </location>
</feature>
<feature type="compositionally biased region" description="Polar residues" evidence="2">
    <location>
        <begin position="129"/>
        <end position="143"/>
    </location>
</feature>
<dbReference type="OrthoDB" id="4186499at2759"/>
<feature type="region of interest" description="Disordered" evidence="2">
    <location>
        <begin position="37"/>
        <end position="56"/>
    </location>
</feature>
<sequence length="745" mass="80360">MAPKYISKAKRGKKSSQGGHPEGLKREITADPLQQQVFSPSSVGNTGPAPSPAKTQLAAMQSSYILERAQGPKVYYPKVKNAIDETPNSAPLLPRGYSYSDMTKQQFKTVRKVSSTPGLRGGEALFGRNQVTDQTSTSPASSEKSAETPQEDYCQPLPKLEGIILGSPGLSLTSKGTCGTRGSGKLIVPERKASNAQGSIKIEDSEEYVYLSSGTETRRPTPSKNDPEISLPGQNLGLSSSQLPPQPHTPVESGQCSQSQGASSHNSSFSHARSISRARGERDSSSNPAISNISRTQGAPLFVQTPINSLHAHSMAPETSPDQDPNVAEQFDPAVEPGKTVSQVVLADETPQNEILSQLKSLAESVIGINIEQTKINKKLEDTNNHLQALSEELQLEKHTRFWNLAAYEKSINNHITQVVGSLGEAVESVAVTVAKIRDKTAKIGSDDLEANEGDDVKWSDLAEQETSDTFARAPVTTYRAPLDQGHGRPSTVQNTGGRRGSDGDKVNIGSPIRKADAPANPSVAEDTSPEQGQPQVGGWRDPSTTQKRGFWSHKRHNGGMSRRGSAGGNKNRKSAIPNFAEQHPSMAVAPEVQELAASSSYSHTHMHGGYEGQPYNHHAIRDPGPSISYGHASGQHRGFPPRQSSLRHNHNYMRGGGGLSTRNYAPHRDFSPNYGSPSPLLGQGQPQPGHPQFQTTQNIGNTPPVGQWPAAHAEFNVYRPWAGVSNWYHQVNPQRNINMQSPPN</sequence>
<dbReference type="Proteomes" id="UP000182235">
    <property type="component" value="Unassembled WGS sequence"/>
</dbReference>
<comment type="caution">
    <text evidence="3">The sequence shown here is derived from an EMBL/GenBank/DDBJ whole genome shotgun (WGS) entry which is preliminary data.</text>
</comment>
<reference evidence="3 4" key="1">
    <citation type="submission" date="2015-07" db="EMBL/GenBank/DDBJ databases">
        <title>Emmonsia species relationships and genome sequence.</title>
        <authorList>
            <consortium name="The Broad Institute Genomics Platform"/>
            <person name="Cuomo C.A."/>
            <person name="Munoz J.F."/>
            <person name="Imamovic A."/>
            <person name="Priest M.E."/>
            <person name="Young S."/>
            <person name="Clay O.K."/>
            <person name="McEwen J.G."/>
        </authorList>
    </citation>
    <scope>NUCLEOTIDE SEQUENCE [LARGE SCALE GENOMIC DNA]</scope>
    <source>
        <strain evidence="3 4">UAMH 9510</strain>
    </source>
</reference>
<evidence type="ECO:0000313" key="3">
    <source>
        <dbReference type="EMBL" id="OJD16158.1"/>
    </source>
</evidence>
<feature type="region of interest" description="Disordered" evidence="2">
    <location>
        <begin position="211"/>
        <end position="299"/>
    </location>
</feature>